<dbReference type="InterPro" id="IPR036890">
    <property type="entry name" value="HATPase_C_sf"/>
</dbReference>
<dbReference type="NCBIfam" id="TIGR00229">
    <property type="entry name" value="sensory_box"/>
    <property type="match status" value="2"/>
</dbReference>
<evidence type="ECO:0000313" key="9">
    <source>
        <dbReference type="EMBL" id="SIS75107.1"/>
    </source>
</evidence>
<organism evidence="9 10">
    <name type="scientific">Filimonas lacunae</name>
    <dbReference type="NCBI Taxonomy" id="477680"/>
    <lineage>
        <taxon>Bacteria</taxon>
        <taxon>Pseudomonadati</taxon>
        <taxon>Bacteroidota</taxon>
        <taxon>Chitinophagia</taxon>
        <taxon>Chitinophagales</taxon>
        <taxon>Chitinophagaceae</taxon>
        <taxon>Filimonas</taxon>
    </lineage>
</organism>
<dbReference type="PROSITE" id="PS50109">
    <property type="entry name" value="HIS_KIN"/>
    <property type="match status" value="1"/>
</dbReference>
<evidence type="ECO:0000256" key="5">
    <source>
        <dbReference type="ARBA" id="ARBA00022777"/>
    </source>
</evidence>
<dbReference type="EMBL" id="FTOR01000001">
    <property type="protein sequence ID" value="SIS75107.1"/>
    <property type="molecule type" value="Genomic_DNA"/>
</dbReference>
<keyword evidence="5" id="KW-0418">Kinase</keyword>
<proteinExistence type="predicted"/>
<feature type="domain" description="PAC" evidence="8">
    <location>
        <begin position="107"/>
        <end position="159"/>
    </location>
</feature>
<dbReference type="PANTHER" id="PTHR43304">
    <property type="entry name" value="PHYTOCHROME-LIKE PROTEIN CPH1"/>
    <property type="match status" value="1"/>
</dbReference>
<evidence type="ECO:0000313" key="10">
    <source>
        <dbReference type="Proteomes" id="UP000186917"/>
    </source>
</evidence>
<dbReference type="InterPro" id="IPR035965">
    <property type="entry name" value="PAS-like_dom_sf"/>
</dbReference>
<dbReference type="Proteomes" id="UP000186917">
    <property type="component" value="Unassembled WGS sequence"/>
</dbReference>
<feature type="domain" description="PAS" evidence="7">
    <location>
        <begin position="33"/>
        <end position="103"/>
    </location>
</feature>
<dbReference type="InterPro" id="IPR004358">
    <property type="entry name" value="Sig_transdc_His_kin-like_C"/>
</dbReference>
<keyword evidence="3" id="KW-0597">Phosphoprotein</keyword>
<dbReference type="SMART" id="SM00387">
    <property type="entry name" value="HATPase_c"/>
    <property type="match status" value="1"/>
</dbReference>
<dbReference type="PANTHER" id="PTHR43304:SF1">
    <property type="entry name" value="PAC DOMAIN-CONTAINING PROTEIN"/>
    <property type="match status" value="1"/>
</dbReference>
<dbReference type="SMART" id="SM00086">
    <property type="entry name" value="PAC"/>
    <property type="match status" value="2"/>
</dbReference>
<dbReference type="InterPro" id="IPR000014">
    <property type="entry name" value="PAS"/>
</dbReference>
<dbReference type="GO" id="GO:0004673">
    <property type="term" value="F:protein histidine kinase activity"/>
    <property type="evidence" value="ECO:0007669"/>
    <property type="project" value="UniProtKB-EC"/>
</dbReference>
<keyword evidence="4" id="KW-0808">Transferase</keyword>
<gene>
    <name evidence="9" type="ORF">SAMN05421788_101991</name>
</gene>
<accession>A0A1N7LMR0</accession>
<evidence type="ECO:0000256" key="1">
    <source>
        <dbReference type="ARBA" id="ARBA00000085"/>
    </source>
</evidence>
<dbReference type="PROSITE" id="PS50113">
    <property type="entry name" value="PAC"/>
    <property type="match status" value="2"/>
</dbReference>
<dbReference type="PROSITE" id="PS50112">
    <property type="entry name" value="PAS"/>
    <property type="match status" value="1"/>
</dbReference>
<dbReference type="PRINTS" id="PR00344">
    <property type="entry name" value="BCTRLSENSOR"/>
</dbReference>
<dbReference type="InterPro" id="IPR000700">
    <property type="entry name" value="PAS-assoc_C"/>
</dbReference>
<dbReference type="Gene3D" id="3.30.450.20">
    <property type="entry name" value="PAS domain"/>
    <property type="match status" value="2"/>
</dbReference>
<keyword evidence="10" id="KW-1185">Reference proteome</keyword>
<dbReference type="SUPFAM" id="SSF55874">
    <property type="entry name" value="ATPase domain of HSP90 chaperone/DNA topoisomerase II/histidine kinase"/>
    <property type="match status" value="1"/>
</dbReference>
<evidence type="ECO:0000256" key="2">
    <source>
        <dbReference type="ARBA" id="ARBA00012438"/>
    </source>
</evidence>
<dbReference type="SUPFAM" id="SSF55785">
    <property type="entry name" value="PYP-like sensor domain (PAS domain)"/>
    <property type="match status" value="2"/>
</dbReference>
<dbReference type="Gene3D" id="3.30.565.10">
    <property type="entry name" value="Histidine kinase-like ATPase, C-terminal domain"/>
    <property type="match status" value="1"/>
</dbReference>
<feature type="domain" description="Histidine kinase" evidence="6">
    <location>
        <begin position="307"/>
        <end position="517"/>
    </location>
</feature>
<dbReference type="EC" id="2.7.13.3" evidence="2"/>
<dbReference type="Pfam" id="PF02518">
    <property type="entry name" value="HATPase_c"/>
    <property type="match status" value="1"/>
</dbReference>
<dbReference type="STRING" id="477680.SAMN05421788_101991"/>
<protein>
    <recommendedName>
        <fullName evidence="2">histidine kinase</fullName>
        <ecNumber evidence="2">2.7.13.3</ecNumber>
    </recommendedName>
</protein>
<dbReference type="OrthoDB" id="5522855at2"/>
<evidence type="ECO:0000259" key="6">
    <source>
        <dbReference type="PROSITE" id="PS50109"/>
    </source>
</evidence>
<evidence type="ECO:0000256" key="4">
    <source>
        <dbReference type="ARBA" id="ARBA00022679"/>
    </source>
</evidence>
<dbReference type="AlphaFoldDB" id="A0A1N7LMR0"/>
<reference evidence="10" key="1">
    <citation type="submission" date="2017-01" db="EMBL/GenBank/DDBJ databases">
        <authorList>
            <person name="Varghese N."/>
            <person name="Submissions S."/>
        </authorList>
    </citation>
    <scope>NUCLEOTIDE SEQUENCE [LARGE SCALE GENOMIC DNA]</scope>
    <source>
        <strain evidence="10">DSM 21054</strain>
    </source>
</reference>
<dbReference type="InterPro" id="IPR003594">
    <property type="entry name" value="HATPase_dom"/>
</dbReference>
<dbReference type="SMART" id="SM00091">
    <property type="entry name" value="PAS"/>
    <property type="match status" value="2"/>
</dbReference>
<dbReference type="CDD" id="cd00130">
    <property type="entry name" value="PAS"/>
    <property type="match status" value="2"/>
</dbReference>
<dbReference type="InterPro" id="IPR052162">
    <property type="entry name" value="Sensor_kinase/Photoreceptor"/>
</dbReference>
<dbReference type="Pfam" id="PF08447">
    <property type="entry name" value="PAS_3"/>
    <property type="match status" value="2"/>
</dbReference>
<dbReference type="InterPro" id="IPR001610">
    <property type="entry name" value="PAC"/>
</dbReference>
<dbReference type="InterPro" id="IPR005467">
    <property type="entry name" value="His_kinase_dom"/>
</dbReference>
<evidence type="ECO:0000259" key="7">
    <source>
        <dbReference type="PROSITE" id="PS50112"/>
    </source>
</evidence>
<comment type="catalytic activity">
    <reaction evidence="1">
        <text>ATP + protein L-histidine = ADP + protein N-phospho-L-histidine.</text>
        <dbReference type="EC" id="2.7.13.3"/>
    </reaction>
</comment>
<feature type="domain" description="PAC" evidence="8">
    <location>
        <begin position="236"/>
        <end position="289"/>
    </location>
</feature>
<sequence>MITSCCMESDYNYISEKGDKPRERLIQDELKISEERFRGAFEYSAIGMAIVSPQGRWIKVNKRLCDFTGCTKDELYAITFQDITHPDDLEADLLLLRELVAGKREYYQIEKRYFHKDGSIVWGLLNVSLVRDEEGNVLHFVSQIEDITDRKIVEEAYKESEQRWQFALEGSGDGIWDWNVQTGEVFYSAQCKAMLGFTENEMGNSCTEWDKRVHPDDKDRYFADMHAHFMGKTTIYTNEHRVMCKDGSYKWVLDRGKVISWTEDGKPLRVLGTHADISEAKEKEIQLKQTLDIISEQNKRLTNFAHIVSHNLRTHTGNLEMLLYIIDETKTEEEKQELMEHLKKVSAQLSETMQHLNDVISIQANIKKQRTVLYLREYIHKATEAMAGEIGLHKALIINNVPAEVTINYSPAYLESILLNCLSNAIKYRHPNRLPVVEVSYHEEGGRKVLEITDNGIGINLARYGQKLFGMYNTFHGNADAKGVGLFITKNQVEAMGGKIEVISEVDKGATFKIFLS</sequence>
<dbReference type="InterPro" id="IPR013655">
    <property type="entry name" value="PAS_fold_3"/>
</dbReference>
<evidence type="ECO:0000259" key="8">
    <source>
        <dbReference type="PROSITE" id="PS50113"/>
    </source>
</evidence>
<name>A0A1N7LMR0_9BACT</name>
<evidence type="ECO:0000256" key="3">
    <source>
        <dbReference type="ARBA" id="ARBA00022553"/>
    </source>
</evidence>